<dbReference type="InterPro" id="IPR002347">
    <property type="entry name" value="SDR_fam"/>
</dbReference>
<dbReference type="PANTHER" id="PTHR42820:SF16">
    <property type="entry name" value="SHORT-CHAIN DEHYDROGENASE REDUCTASE 3B"/>
    <property type="match status" value="1"/>
</dbReference>
<dbReference type="PRINTS" id="PR00081">
    <property type="entry name" value="GDHRDH"/>
</dbReference>
<dbReference type="InterPro" id="IPR036291">
    <property type="entry name" value="NAD(P)-bd_dom_sf"/>
</dbReference>
<organism evidence="2">
    <name type="scientific">Cucumis melo</name>
    <name type="common">Muskmelon</name>
    <dbReference type="NCBI Taxonomy" id="3656"/>
    <lineage>
        <taxon>Eukaryota</taxon>
        <taxon>Viridiplantae</taxon>
        <taxon>Streptophyta</taxon>
        <taxon>Embryophyta</taxon>
        <taxon>Tracheophyta</taxon>
        <taxon>Spermatophyta</taxon>
        <taxon>Magnoliopsida</taxon>
        <taxon>eudicotyledons</taxon>
        <taxon>Gunneridae</taxon>
        <taxon>Pentapetalae</taxon>
        <taxon>rosids</taxon>
        <taxon>fabids</taxon>
        <taxon>Cucurbitales</taxon>
        <taxon>Cucurbitaceae</taxon>
        <taxon>Benincaseae</taxon>
        <taxon>Cucumis</taxon>
    </lineage>
</organism>
<evidence type="ECO:0000313" key="2">
    <source>
        <dbReference type="EnsemblPlants" id="MELO3C023623.2.1"/>
    </source>
</evidence>
<dbReference type="Gene3D" id="3.40.50.720">
    <property type="entry name" value="NAD(P)-binding Rossmann-like Domain"/>
    <property type="match status" value="1"/>
</dbReference>
<dbReference type="Gramene" id="MELO3C023623.2.1">
    <property type="protein sequence ID" value="MELO3C023623.2.1"/>
    <property type="gene ID" value="MELO3C023623.2"/>
</dbReference>
<reference evidence="3 4" key="2">
    <citation type="submission" date="2025-05" db="UniProtKB">
        <authorList>
            <consortium name="RefSeq"/>
        </authorList>
    </citation>
    <scope>NUCLEOTIDE SEQUENCE [LARGE SCALE GENOMIC DNA]</scope>
    <source>
        <tissue evidence="4">Stem</tissue>
    </source>
</reference>
<dbReference type="SUPFAM" id="SSF51735">
    <property type="entry name" value="NAD(P)-binding Rossmann-fold domains"/>
    <property type="match status" value="1"/>
</dbReference>
<dbReference type="SMR" id="A0A9I9DTN3"/>
<dbReference type="Pfam" id="PF00106">
    <property type="entry name" value="adh_short"/>
    <property type="match status" value="1"/>
</dbReference>
<reference evidence="2" key="1">
    <citation type="submission" date="2023-03" db="UniProtKB">
        <authorList>
            <consortium name="EnsemblPlants"/>
        </authorList>
    </citation>
    <scope>IDENTIFICATION</scope>
</reference>
<keyword evidence="3" id="KW-1185">Reference proteome</keyword>
<evidence type="ECO:0000313" key="3">
    <source>
        <dbReference type="Proteomes" id="UP001652600"/>
    </source>
</evidence>
<name>A0A9I9DTN3_CUCME</name>
<protein>
    <submittedName>
        <fullName evidence="4">Short-chain dehydrogenase reductase 3c-like isoform X2</fullName>
    </submittedName>
</protein>
<comment type="similarity">
    <text evidence="1">Belongs to the short-chain dehydrogenases/reductases (SDR) family.</text>
</comment>
<accession>A0A9I9DTN3</accession>
<dbReference type="PANTHER" id="PTHR42820">
    <property type="entry name" value="SHORT-CHAIN DEHYDROGENASE REDUCTASE"/>
    <property type="match status" value="1"/>
</dbReference>
<dbReference type="EnsemblPlants" id="MELO3C023623.2.1">
    <property type="protein sequence ID" value="MELO3C023623.2.1"/>
    <property type="gene ID" value="MELO3C023623.2"/>
</dbReference>
<evidence type="ECO:0000313" key="4">
    <source>
        <dbReference type="RefSeq" id="XP_050943814.1"/>
    </source>
</evidence>
<dbReference type="RefSeq" id="XP_050943814.1">
    <property type="nucleotide sequence ID" value="XM_051087857.1"/>
</dbReference>
<sequence>MSKPRLHGKVALITGAASGIGEETARLFAANGAFVVVADIDDELGQKVVDSIGVNQASFHHCDVRDEKQVEETVNYTIEKHGRLDILFSNAGIIGCLTSSILTLDMSKFDNIMATNVRGMIATIKHAGRVMIERKIRE</sequence>
<dbReference type="AlphaFoldDB" id="A0A9I9DTN3"/>
<gene>
    <name evidence="4" type="primary">LOC103499996</name>
</gene>
<dbReference type="GeneID" id="103499996"/>
<dbReference type="Proteomes" id="UP001652600">
    <property type="component" value="Chromosome 1"/>
</dbReference>
<evidence type="ECO:0000256" key="1">
    <source>
        <dbReference type="ARBA" id="ARBA00006484"/>
    </source>
</evidence>
<proteinExistence type="inferred from homology"/>